<keyword evidence="1" id="KW-0812">Transmembrane</keyword>
<evidence type="ECO:0000256" key="1">
    <source>
        <dbReference type="SAM" id="Phobius"/>
    </source>
</evidence>
<organism evidence="2">
    <name type="scientific">Listeria welshimeri</name>
    <dbReference type="NCBI Taxonomy" id="1643"/>
    <lineage>
        <taxon>Bacteria</taxon>
        <taxon>Bacillati</taxon>
        <taxon>Bacillota</taxon>
        <taxon>Bacilli</taxon>
        <taxon>Bacillales</taxon>
        <taxon>Listeriaceae</taxon>
        <taxon>Listeria</taxon>
    </lineage>
</organism>
<feature type="transmembrane region" description="Helical" evidence="1">
    <location>
        <begin position="141"/>
        <end position="162"/>
    </location>
</feature>
<keyword evidence="1" id="KW-1133">Transmembrane helix</keyword>
<sequence length="284" mass="33370">MIIPISKMIRRLKLDEKTTRYTWTLTISVLVRRLVEAMTAIFIVGVGFIGMQSWTTWIEKGLSGNEVSTKYLKGMADGYTVCWMLLYFVAFIFLLSFVMMRIPSEKKWWGILTIGNLFINSFGLSAWLFNPYLNNQGRKHALILLGISIFLVGIVKFTEWYLKRKIMKDIIKNWPKENVYLTDFNPTEEQIKDSILPINHEWERYIISDEIFTVRYKCLKSNYKRIQKDTSDIQQQKGNEQLIVTRKIKINQAVEMDMLKEIRIVTKSHPIVSKIIHPMEATKL</sequence>
<name>A0A2Z4HVM2_LISWE</name>
<dbReference type="Proteomes" id="UP000219632">
    <property type="component" value="Unassembled WGS sequence"/>
</dbReference>
<feature type="transmembrane region" description="Helical" evidence="1">
    <location>
        <begin position="109"/>
        <end position="129"/>
    </location>
</feature>
<geneLocation type="plasmid" evidence="2">
    <name>pLIS1</name>
</geneLocation>
<accession>A0A2Z4HVM2</accession>
<protein>
    <submittedName>
        <fullName evidence="2">Uncharacterized protein</fullName>
    </submittedName>
</protein>
<keyword evidence="4" id="KW-1185">Reference proteome</keyword>
<dbReference type="EMBL" id="MH382833">
    <property type="protein sequence ID" value="AWW22415.1"/>
    <property type="molecule type" value="Genomic_DNA"/>
</dbReference>
<evidence type="ECO:0000313" key="2">
    <source>
        <dbReference type="EMBL" id="AWW22415.1"/>
    </source>
</evidence>
<evidence type="ECO:0000313" key="3">
    <source>
        <dbReference type="EMBL" id="PDK40329.1"/>
    </source>
</evidence>
<dbReference type="EMBL" id="NYPG01000009">
    <property type="protein sequence ID" value="PDK40329.1"/>
    <property type="molecule type" value="Genomic_DNA"/>
</dbReference>
<reference evidence="3 4" key="1">
    <citation type="submission" date="2017-09" db="EMBL/GenBank/DDBJ databases">
        <title>Draft Genomes of 144 Listeria Monocytogenes isolates from foods.</title>
        <authorList>
            <person name="Wu C.H."/>
            <person name="Ng J."/>
            <person name="Kiang D."/>
            <person name="Chen C.-Y."/>
            <person name="Frink S."/>
            <person name="Lafrades M."/>
            <person name="Morales C."/>
            <person name="Park P."/>
            <person name="Zwick M."/>
        </authorList>
    </citation>
    <scope>NUCLEOTIDE SEQUENCE [LARGE SCALE GENOMIC DNA]</scope>
    <source>
        <strain evidence="3 4">CDPHFDLB-F14M01633.75-2</strain>
    </source>
</reference>
<keyword evidence="1" id="KW-0472">Membrane</keyword>
<reference evidence="2" key="2">
    <citation type="submission" date="2018-05" db="EMBL/GenBank/DDBJ databases">
        <title>Prevalence of plasmid-borne benzalkonium chloride resistance cassette bcrABC and cadmium resistance cadA genes in nonpathogenic Listeria spp. isolated from food-processing environments.</title>
        <authorList>
            <person name="Korsak D."/>
            <person name="Chmielowska C."/>
            <person name="Szuplewska M."/>
            <person name="Bartosik D."/>
        </authorList>
    </citation>
    <scope>NUCLEOTIDE SEQUENCE</scope>
    <source>
        <strain evidence="2">40/07</strain>
        <plasmid evidence="2">pLIS1</plasmid>
    </source>
</reference>
<dbReference type="AlphaFoldDB" id="A0A2Z4HVM2"/>
<proteinExistence type="predicted"/>
<feature type="transmembrane region" description="Helical" evidence="1">
    <location>
        <begin position="78"/>
        <end position="97"/>
    </location>
</feature>
<feature type="transmembrane region" description="Helical" evidence="1">
    <location>
        <begin position="37"/>
        <end position="58"/>
    </location>
</feature>
<keyword evidence="2" id="KW-0614">Plasmid</keyword>
<evidence type="ECO:0000313" key="4">
    <source>
        <dbReference type="Proteomes" id="UP000219632"/>
    </source>
</evidence>
<gene>
    <name evidence="3" type="ORF">AFZ32_12790</name>
    <name evidence="2" type="ORF">pLIS100200</name>
</gene>